<evidence type="ECO:0000256" key="2">
    <source>
        <dbReference type="RuleBase" id="RU004447"/>
    </source>
</evidence>
<dbReference type="InterPro" id="IPR001431">
    <property type="entry name" value="Pept_M16_Zn_BS"/>
</dbReference>
<proteinExistence type="inferred from homology"/>
<name>A0A0H2YQM6_CLOP1</name>
<feature type="domain" description="Peptidase M16 N-terminal" evidence="3">
    <location>
        <begin position="19"/>
        <end position="164"/>
    </location>
</feature>
<evidence type="ECO:0000259" key="4">
    <source>
        <dbReference type="Pfam" id="PF05193"/>
    </source>
</evidence>
<dbReference type="SUPFAM" id="SSF63411">
    <property type="entry name" value="LuxS/MPP-like metallohydrolase"/>
    <property type="match status" value="2"/>
</dbReference>
<dbReference type="PROSITE" id="PS00143">
    <property type="entry name" value="INSULINASE"/>
    <property type="match status" value="1"/>
</dbReference>
<dbReference type="GO" id="GO:0046872">
    <property type="term" value="F:metal ion binding"/>
    <property type="evidence" value="ECO:0007669"/>
    <property type="project" value="InterPro"/>
</dbReference>
<dbReference type="InterPro" id="IPR011765">
    <property type="entry name" value="Pept_M16_N"/>
</dbReference>
<feature type="domain" description="Peptidase M16 C-terminal" evidence="4">
    <location>
        <begin position="171"/>
        <end position="335"/>
    </location>
</feature>
<dbReference type="InterPro" id="IPR011249">
    <property type="entry name" value="Metalloenz_LuxS/M16"/>
</dbReference>
<dbReference type="KEGG" id="cpf:CPF_2179"/>
<dbReference type="STRING" id="195103.CPF_2179"/>
<dbReference type="PANTHER" id="PTHR11851:SF49">
    <property type="entry name" value="MITOCHONDRIAL-PROCESSING PEPTIDASE SUBUNIT ALPHA"/>
    <property type="match status" value="1"/>
</dbReference>
<evidence type="ECO:0000313" key="5">
    <source>
        <dbReference type="EMBL" id="ABG83163.1"/>
    </source>
</evidence>
<dbReference type="Pfam" id="PF00675">
    <property type="entry name" value="Peptidase_M16"/>
    <property type="match status" value="1"/>
</dbReference>
<protein>
    <submittedName>
        <fullName evidence="5">Peptidase, M16 family</fullName>
    </submittedName>
</protein>
<dbReference type="GO" id="GO:0006508">
    <property type="term" value="P:proteolysis"/>
    <property type="evidence" value="ECO:0007669"/>
    <property type="project" value="InterPro"/>
</dbReference>
<dbReference type="Gene3D" id="3.30.830.10">
    <property type="entry name" value="Metalloenzyme, LuxS/M16 peptidase-like"/>
    <property type="match status" value="2"/>
</dbReference>
<dbReference type="PaxDb" id="195103-CPF_2179"/>
<sequence>MKRWTFDENTIILPNGLKVITIKKDTRLASINIGVNIGSLYEDEKELGMSHFVEHMLFKGTKNRSNEQLNRELEFLGGDYNAYTDYISTVYSITCLDEEFEKGIELLSDMVLNSSFDEKEMKKEKGVVLSEIKSDKDDIEDLSISRTHEYAFDKSALRNSIAGTEEHVKGFKRKQVYDFYKKYYTPDNCVIVTVSAFSHEQMQKIITDLFGKWEGKSHKKAKIIKEENKDIVKTTYKSQIEQGTVTYLYAFKEVCEKDKLPLKILSYKLAESSNSILFRELREERGLAYDVYSQMDLDENVNTMNIFTSVREESIDEVIEVIDKAILDIKNKDINFDEDMLCMMKKTHKTGVVSTLEDCSSLCSYVLVQSLAGKDITEFINSMEELETLTGEDIYRVCNKYLNKPTIHILKPME</sequence>
<dbReference type="InterPro" id="IPR050361">
    <property type="entry name" value="MPP/UQCRC_Complex"/>
</dbReference>
<keyword evidence="6" id="KW-1185">Reference proteome</keyword>
<reference evidence="5 6" key="1">
    <citation type="journal article" date="2006" name="Genome Res.">
        <title>Skewed genomic variability in strains of the toxigenic bacterial pathogen, Clostridium perfringens.</title>
        <authorList>
            <person name="Myers G.S."/>
            <person name="Rasko D.A."/>
            <person name="Cheung J.K."/>
            <person name="Ravel J."/>
            <person name="Seshadri R."/>
            <person name="Deboy R.T."/>
            <person name="Ren Q."/>
            <person name="Varga J."/>
            <person name="Awad M.M."/>
            <person name="Brinkac L.M."/>
            <person name="Daugherty S.C."/>
            <person name="Haft D.H."/>
            <person name="Dodson R.J."/>
            <person name="Madupu R."/>
            <person name="Nelson W.C."/>
            <person name="Rosovitz M.J."/>
            <person name="Sullivan S.A."/>
            <person name="Khouri H."/>
            <person name="Dimitrov G.I."/>
            <person name="Watkins K.L."/>
            <person name="Mulligan S."/>
            <person name="Benton J."/>
            <person name="Radune D."/>
            <person name="Fisher D.J."/>
            <person name="Atkins H.S."/>
            <person name="Hiscox T."/>
            <person name="Jost B.H."/>
            <person name="Billington S.J."/>
            <person name="Songer J.G."/>
            <person name="McClane B.A."/>
            <person name="Titball R.W."/>
            <person name="Rood J.I."/>
            <person name="Melville S.B."/>
            <person name="Paulsen I.T."/>
        </authorList>
    </citation>
    <scope>NUCLEOTIDE SEQUENCE [LARGE SCALE GENOMIC DNA]</scope>
    <source>
        <strain evidence="6">ATCC 13124 / DSM 756 / JCM 1290 / NCIMB 6125 / NCTC 8237 / S 107 / Type A</strain>
    </source>
</reference>
<dbReference type="AlphaFoldDB" id="A0A0H2YQM6"/>
<gene>
    <name evidence="5" type="ordered locus">CPF_2179</name>
</gene>
<organism evidence="5 6">
    <name type="scientific">Clostridium perfringens (strain ATCC 13124 / DSM 756 / JCM 1290 / NCIMB 6125 / NCTC 8237 / Type A)</name>
    <dbReference type="NCBI Taxonomy" id="195103"/>
    <lineage>
        <taxon>Bacteria</taxon>
        <taxon>Bacillati</taxon>
        <taxon>Bacillota</taxon>
        <taxon>Clostridia</taxon>
        <taxon>Eubacteriales</taxon>
        <taxon>Clostridiaceae</taxon>
        <taxon>Clostridium</taxon>
    </lineage>
</organism>
<dbReference type="GO" id="GO:0004222">
    <property type="term" value="F:metalloendopeptidase activity"/>
    <property type="evidence" value="ECO:0007669"/>
    <property type="project" value="InterPro"/>
</dbReference>
<evidence type="ECO:0000259" key="3">
    <source>
        <dbReference type="Pfam" id="PF00675"/>
    </source>
</evidence>
<dbReference type="eggNOG" id="COG0612">
    <property type="taxonomic scope" value="Bacteria"/>
</dbReference>
<dbReference type="HOGENOM" id="CLU_009902_3_2_9"/>
<evidence type="ECO:0000256" key="1">
    <source>
        <dbReference type="ARBA" id="ARBA00007261"/>
    </source>
</evidence>
<dbReference type="EMBL" id="CP000246">
    <property type="protein sequence ID" value="ABG83163.1"/>
    <property type="molecule type" value="Genomic_DNA"/>
</dbReference>
<dbReference type="PANTHER" id="PTHR11851">
    <property type="entry name" value="METALLOPROTEASE"/>
    <property type="match status" value="1"/>
</dbReference>
<comment type="similarity">
    <text evidence="1 2">Belongs to the peptidase M16 family.</text>
</comment>
<accession>A0A0H2YQM6</accession>
<dbReference type="InterPro" id="IPR007863">
    <property type="entry name" value="Peptidase_M16_C"/>
</dbReference>
<evidence type="ECO:0000313" key="6">
    <source>
        <dbReference type="Proteomes" id="UP000001823"/>
    </source>
</evidence>
<dbReference type="Proteomes" id="UP000001823">
    <property type="component" value="Chromosome"/>
</dbReference>
<dbReference type="Pfam" id="PF05193">
    <property type="entry name" value="Peptidase_M16_C"/>
    <property type="match status" value="1"/>
</dbReference>
<dbReference type="RefSeq" id="WP_003451379.1">
    <property type="nucleotide sequence ID" value="NC_008261.1"/>
</dbReference>